<organism evidence="1 2">
    <name type="scientific">Onchocerca flexuosa</name>
    <dbReference type="NCBI Taxonomy" id="387005"/>
    <lineage>
        <taxon>Eukaryota</taxon>
        <taxon>Metazoa</taxon>
        <taxon>Ecdysozoa</taxon>
        <taxon>Nematoda</taxon>
        <taxon>Chromadorea</taxon>
        <taxon>Rhabditida</taxon>
        <taxon>Spirurina</taxon>
        <taxon>Spiruromorpha</taxon>
        <taxon>Filarioidea</taxon>
        <taxon>Onchocercidae</taxon>
        <taxon>Onchocerca</taxon>
    </lineage>
</organism>
<keyword evidence="2" id="KW-1185">Reference proteome</keyword>
<gene>
    <name evidence="1" type="ORF">X798_08090</name>
</gene>
<dbReference type="AlphaFoldDB" id="A0A238BK60"/>
<sequence length="97" mass="11128">MFVKCKHMYVLSIQYSSERAISEGTPVRAISSDRNKRSHGFERHRDSIAIKDHTCDGGMETMEGRNENGKNTIFKRTGWKGKTVCHKATCYSWTDLI</sequence>
<evidence type="ECO:0000313" key="1">
    <source>
        <dbReference type="EMBL" id="OZC04938.1"/>
    </source>
</evidence>
<proteinExistence type="predicted"/>
<reference evidence="1 2" key="1">
    <citation type="submission" date="2015-12" db="EMBL/GenBank/DDBJ databases">
        <title>Draft genome of the nematode, Onchocerca flexuosa.</title>
        <authorList>
            <person name="Mitreva M."/>
        </authorList>
    </citation>
    <scope>NUCLEOTIDE SEQUENCE [LARGE SCALE GENOMIC DNA]</scope>
    <source>
        <strain evidence="1">Red Deer</strain>
    </source>
</reference>
<dbReference type="Proteomes" id="UP000242913">
    <property type="component" value="Unassembled WGS sequence"/>
</dbReference>
<evidence type="ECO:0000313" key="2">
    <source>
        <dbReference type="Proteomes" id="UP000242913"/>
    </source>
</evidence>
<name>A0A238BK60_9BILA</name>
<dbReference type="EMBL" id="KZ271555">
    <property type="protein sequence ID" value="OZC04938.1"/>
    <property type="molecule type" value="Genomic_DNA"/>
</dbReference>
<accession>A0A238BK60</accession>
<protein>
    <submittedName>
        <fullName evidence="1">Uncharacterized protein</fullName>
    </submittedName>
</protein>